<organism evidence="1 2">
    <name type="scientific">Kineococcus xinjiangensis</name>
    <dbReference type="NCBI Taxonomy" id="512762"/>
    <lineage>
        <taxon>Bacteria</taxon>
        <taxon>Bacillati</taxon>
        <taxon>Actinomycetota</taxon>
        <taxon>Actinomycetes</taxon>
        <taxon>Kineosporiales</taxon>
        <taxon>Kineosporiaceae</taxon>
        <taxon>Kineococcus</taxon>
    </lineage>
</organism>
<dbReference type="EMBL" id="PTJD01000005">
    <property type="protein sequence ID" value="PPK96156.1"/>
    <property type="molecule type" value="Genomic_DNA"/>
</dbReference>
<gene>
    <name evidence="1" type="ORF">CLV92_105258</name>
</gene>
<comment type="caution">
    <text evidence="1">The sequence shown here is derived from an EMBL/GenBank/DDBJ whole genome shotgun (WGS) entry which is preliminary data.</text>
</comment>
<protein>
    <submittedName>
        <fullName evidence="1">Uncharacterized protein DUF1360</fullName>
    </submittedName>
</protein>
<dbReference type="Proteomes" id="UP000239485">
    <property type="component" value="Unassembled WGS sequence"/>
</dbReference>
<evidence type="ECO:0000313" key="2">
    <source>
        <dbReference type="Proteomes" id="UP000239485"/>
    </source>
</evidence>
<evidence type="ECO:0000313" key="1">
    <source>
        <dbReference type="EMBL" id="PPK96156.1"/>
    </source>
</evidence>
<accession>A0A2S6IPY1</accession>
<reference evidence="1 2" key="1">
    <citation type="submission" date="2018-02" db="EMBL/GenBank/DDBJ databases">
        <title>Genomic Encyclopedia of Archaeal and Bacterial Type Strains, Phase II (KMG-II): from individual species to whole genera.</title>
        <authorList>
            <person name="Goeker M."/>
        </authorList>
    </citation>
    <scope>NUCLEOTIDE SEQUENCE [LARGE SCALE GENOMIC DNA]</scope>
    <source>
        <strain evidence="1 2">DSM 22857</strain>
    </source>
</reference>
<dbReference type="AlphaFoldDB" id="A0A2S6IPY1"/>
<dbReference type="RefSeq" id="WP_211290994.1">
    <property type="nucleotide sequence ID" value="NZ_PTJD01000005.1"/>
</dbReference>
<sequence length="188" mass="19364">MSRPGGLRARLAAVRREYEGGQGEERPLGGFLALMGVYTGAVGGAALLARATGRHLPERVGAGDVLLLALATHKASRLLSKDAVTSPLRAPFTRFAGSAGEGEVMEEVRGHGLAHSTGELLTCPFCTSVWVATGFTAGGVLAPRLTRSALVTLTAVLGSDVLHLLYDSAKHLPALAERAAAGPQEGDS</sequence>
<keyword evidence="2" id="KW-1185">Reference proteome</keyword>
<proteinExistence type="predicted"/>
<name>A0A2S6IPY1_9ACTN</name>
<dbReference type="Pfam" id="PF07098">
    <property type="entry name" value="DUF1360"/>
    <property type="match status" value="1"/>
</dbReference>
<dbReference type="InterPro" id="IPR010773">
    <property type="entry name" value="Mycophage_PG1_Gp7"/>
</dbReference>